<protein>
    <submittedName>
        <fullName evidence="1">Uncharacterized protein</fullName>
    </submittedName>
</protein>
<dbReference type="Proteomes" id="UP000779574">
    <property type="component" value="Unassembled WGS sequence"/>
</dbReference>
<comment type="caution">
    <text evidence="1">The sequence shown here is derived from an EMBL/GenBank/DDBJ whole genome shotgun (WGS) entry which is preliminary data.</text>
</comment>
<evidence type="ECO:0000313" key="1">
    <source>
        <dbReference type="EMBL" id="KAG9694650.1"/>
    </source>
</evidence>
<dbReference type="InterPro" id="IPR032675">
    <property type="entry name" value="LRR_dom_sf"/>
</dbReference>
<proteinExistence type="predicted"/>
<dbReference type="EMBL" id="JAHFXF010000155">
    <property type="protein sequence ID" value="KAG9694650.1"/>
    <property type="molecule type" value="Genomic_DNA"/>
</dbReference>
<reference evidence="1" key="1">
    <citation type="journal article" date="2021" name="J Fungi (Basel)">
        <title>Virulence traits and population genomics of the black yeast Aureobasidium melanogenum.</title>
        <authorList>
            <person name="Cernosa A."/>
            <person name="Sun X."/>
            <person name="Gostincar C."/>
            <person name="Fang C."/>
            <person name="Gunde-Cimerman N."/>
            <person name="Song Z."/>
        </authorList>
    </citation>
    <scope>NUCLEOTIDE SEQUENCE</scope>
    <source>
        <strain evidence="1">EXF-9911</strain>
    </source>
</reference>
<accession>A0A9P8EP60</accession>
<sequence>MCFGNHLLMLYPSDYANISIFPYLRTLTALEFLYLKFHNKILRDEDLAHLAPLKQLQSLELSDDQAKEKMSFSQRVRHNIQVLGHQLLRRRVF</sequence>
<organism evidence="1 2">
    <name type="scientific">Aureobasidium melanogenum</name>
    <name type="common">Aureobasidium pullulans var. melanogenum</name>
    <dbReference type="NCBI Taxonomy" id="46634"/>
    <lineage>
        <taxon>Eukaryota</taxon>
        <taxon>Fungi</taxon>
        <taxon>Dikarya</taxon>
        <taxon>Ascomycota</taxon>
        <taxon>Pezizomycotina</taxon>
        <taxon>Dothideomycetes</taxon>
        <taxon>Dothideomycetidae</taxon>
        <taxon>Dothideales</taxon>
        <taxon>Saccotheciaceae</taxon>
        <taxon>Aureobasidium</taxon>
    </lineage>
</organism>
<dbReference type="Gene3D" id="3.80.10.10">
    <property type="entry name" value="Ribonuclease Inhibitor"/>
    <property type="match status" value="1"/>
</dbReference>
<reference evidence="1" key="2">
    <citation type="submission" date="2021-08" db="EMBL/GenBank/DDBJ databases">
        <authorList>
            <person name="Gostincar C."/>
            <person name="Sun X."/>
            <person name="Song Z."/>
            <person name="Gunde-Cimerman N."/>
        </authorList>
    </citation>
    <scope>NUCLEOTIDE SEQUENCE</scope>
    <source>
        <strain evidence="1">EXF-9911</strain>
    </source>
</reference>
<name>A0A9P8EP60_AURME</name>
<feature type="non-terminal residue" evidence="1">
    <location>
        <position position="93"/>
    </location>
</feature>
<evidence type="ECO:0000313" key="2">
    <source>
        <dbReference type="Proteomes" id="UP000779574"/>
    </source>
</evidence>
<dbReference type="OrthoDB" id="3848606at2759"/>
<dbReference type="AlphaFoldDB" id="A0A9P8EP60"/>
<gene>
    <name evidence="1" type="ORF">KCU76_g5079</name>
</gene>